<feature type="region of interest" description="Disordered" evidence="1">
    <location>
        <begin position="201"/>
        <end position="220"/>
    </location>
</feature>
<feature type="region of interest" description="Disordered" evidence="1">
    <location>
        <begin position="146"/>
        <end position="171"/>
    </location>
</feature>
<accession>A0A9P4TI53</accession>
<organism evidence="3 4">
    <name type="scientific">Curvularia kusanoi</name>
    <name type="common">Cochliobolus kusanoi</name>
    <dbReference type="NCBI Taxonomy" id="90978"/>
    <lineage>
        <taxon>Eukaryota</taxon>
        <taxon>Fungi</taxon>
        <taxon>Dikarya</taxon>
        <taxon>Ascomycota</taxon>
        <taxon>Pezizomycotina</taxon>
        <taxon>Dothideomycetes</taxon>
        <taxon>Pleosporomycetidae</taxon>
        <taxon>Pleosporales</taxon>
        <taxon>Pleosporineae</taxon>
        <taxon>Pleosporaceae</taxon>
        <taxon>Curvularia</taxon>
    </lineage>
</organism>
<evidence type="ECO:0000256" key="1">
    <source>
        <dbReference type="SAM" id="MobiDB-lite"/>
    </source>
</evidence>
<keyword evidence="4" id="KW-1185">Reference proteome</keyword>
<evidence type="ECO:0000256" key="2">
    <source>
        <dbReference type="SAM" id="SignalP"/>
    </source>
</evidence>
<protein>
    <submittedName>
        <fullName evidence="3">Uncharacterized protein</fullName>
    </submittedName>
</protein>
<dbReference type="EMBL" id="SWKU01000006">
    <property type="protein sequence ID" value="KAF3005845.1"/>
    <property type="molecule type" value="Genomic_DNA"/>
</dbReference>
<name>A0A9P4TI53_CURKU</name>
<feature type="signal peptide" evidence="2">
    <location>
        <begin position="1"/>
        <end position="18"/>
    </location>
</feature>
<feature type="compositionally biased region" description="Low complexity" evidence="1">
    <location>
        <begin position="114"/>
        <end position="128"/>
    </location>
</feature>
<evidence type="ECO:0000313" key="4">
    <source>
        <dbReference type="Proteomes" id="UP000801428"/>
    </source>
</evidence>
<sequence length="255" mass="25240">MIASRFLVVASLVVASSASLITRQDALLTSLLKRQEPSTPAYNCHDNCGSAIKLSRVADPCNNAVFIADYNNCIKCSGPDNYNIWRYYGGSLSSTGAKCGLDTEPVSGKQEDVPPAGSTGAAPSATPNQTATIAISSAVTSAEASAAPTQSSVSEPLSSAAVATSGEPSEAPVSSAITTAVAISAFPSDSAHSTAVANGMLSSSVPGESSPSSNAGASSTASAPAQVTVNAAGSLHAESAASVFGAIFIGAIFGM</sequence>
<feature type="compositionally biased region" description="Low complexity" evidence="1">
    <location>
        <begin position="202"/>
        <end position="220"/>
    </location>
</feature>
<reference evidence="3" key="1">
    <citation type="submission" date="2019-04" db="EMBL/GenBank/DDBJ databases">
        <title>Sequencing of skin fungus with MAO and IRED activity.</title>
        <authorList>
            <person name="Marsaioli A.J."/>
            <person name="Bonatto J.M.C."/>
            <person name="Reis Junior O."/>
        </authorList>
    </citation>
    <scope>NUCLEOTIDE SEQUENCE</scope>
    <source>
        <strain evidence="3">30M1</strain>
    </source>
</reference>
<dbReference type="AlphaFoldDB" id="A0A9P4TI53"/>
<gene>
    <name evidence="3" type="ORF">E8E13_008759</name>
</gene>
<comment type="caution">
    <text evidence="3">The sequence shown here is derived from an EMBL/GenBank/DDBJ whole genome shotgun (WGS) entry which is preliminary data.</text>
</comment>
<keyword evidence="2" id="KW-0732">Signal</keyword>
<feature type="chain" id="PRO_5040367043" evidence="2">
    <location>
        <begin position="19"/>
        <end position="255"/>
    </location>
</feature>
<dbReference type="OrthoDB" id="4160690at2759"/>
<evidence type="ECO:0000313" key="3">
    <source>
        <dbReference type="EMBL" id="KAF3005845.1"/>
    </source>
</evidence>
<feature type="region of interest" description="Disordered" evidence="1">
    <location>
        <begin position="102"/>
        <end position="128"/>
    </location>
</feature>
<proteinExistence type="predicted"/>
<dbReference type="Proteomes" id="UP000801428">
    <property type="component" value="Unassembled WGS sequence"/>
</dbReference>